<dbReference type="InParanoid" id="A8X3J3"/>
<keyword evidence="7" id="KW-0812">Transmembrane</keyword>
<keyword evidence="5" id="KW-0449">Lipoprotein</keyword>
<feature type="region of interest" description="Disordered" evidence="6">
    <location>
        <begin position="460"/>
        <end position="487"/>
    </location>
</feature>
<evidence type="ECO:0000256" key="5">
    <source>
        <dbReference type="ARBA" id="ARBA00023288"/>
    </source>
</evidence>
<dbReference type="eggNOG" id="KOG4047">
    <property type="taxonomic scope" value="Eukaryota"/>
</dbReference>
<dbReference type="OMA" id="NDSIGYH"/>
<dbReference type="GO" id="GO:0005068">
    <property type="term" value="F:transmembrane receptor protein tyrosine kinase adaptor activity"/>
    <property type="evidence" value="ECO:0000318"/>
    <property type="project" value="GO_Central"/>
</dbReference>
<dbReference type="FunCoup" id="A8X3J3">
    <property type="interactions" value="88"/>
</dbReference>
<evidence type="ECO:0000256" key="4">
    <source>
        <dbReference type="ARBA" id="ARBA00023136"/>
    </source>
</evidence>
<dbReference type="STRING" id="6238.A8X3J3"/>
<feature type="domain" description="IRS-type PTB" evidence="8">
    <location>
        <begin position="120"/>
        <end position="225"/>
    </location>
</feature>
<dbReference type="Gene3D" id="2.30.29.30">
    <property type="entry name" value="Pleckstrin-homology domain (PH domain)/Phosphotyrosine-binding domain (PTB)"/>
    <property type="match status" value="1"/>
</dbReference>
<dbReference type="PROSITE" id="PS51064">
    <property type="entry name" value="IRS_PTB"/>
    <property type="match status" value="1"/>
</dbReference>
<dbReference type="InterPro" id="IPR002404">
    <property type="entry name" value="IRS_PTB"/>
</dbReference>
<feature type="transmembrane region" description="Helical" evidence="7">
    <location>
        <begin position="12"/>
        <end position="31"/>
    </location>
</feature>
<keyword evidence="3" id="KW-0519">Myristate</keyword>
<name>A8X3J3_CAEBR</name>
<dbReference type="GO" id="GO:0005737">
    <property type="term" value="C:cytoplasm"/>
    <property type="evidence" value="ECO:0000318"/>
    <property type="project" value="GO_Central"/>
</dbReference>
<dbReference type="GO" id="GO:0016020">
    <property type="term" value="C:membrane"/>
    <property type="evidence" value="ECO:0007669"/>
    <property type="project" value="UniProtKB-SubCell"/>
</dbReference>
<keyword evidence="4 7" id="KW-0472">Membrane</keyword>
<accession>A8X3J3</accession>
<comment type="subcellular location">
    <subcellularLocation>
        <location evidence="1">Membrane</location>
    </subcellularLocation>
</comment>
<keyword evidence="7" id="KW-1133">Transmembrane helix</keyword>
<evidence type="ECO:0000256" key="3">
    <source>
        <dbReference type="ARBA" id="ARBA00022707"/>
    </source>
</evidence>
<evidence type="ECO:0000256" key="7">
    <source>
        <dbReference type="SAM" id="Phobius"/>
    </source>
</evidence>
<keyword evidence="2" id="KW-0597">Phosphoprotein</keyword>
<dbReference type="InterPro" id="IPR038742">
    <property type="entry name" value="FRS2_PTB"/>
</dbReference>
<reference evidence="9 10" key="1">
    <citation type="journal article" date="2003" name="PLoS Biol.">
        <title>The genome sequence of Caenorhabditis briggsae: a platform for comparative genomics.</title>
        <authorList>
            <person name="Stein L.D."/>
            <person name="Bao Z."/>
            <person name="Blasiar D."/>
            <person name="Blumenthal T."/>
            <person name="Brent M.R."/>
            <person name="Chen N."/>
            <person name="Chinwalla A."/>
            <person name="Clarke L."/>
            <person name="Clee C."/>
            <person name="Coghlan A."/>
            <person name="Coulson A."/>
            <person name="D'Eustachio P."/>
            <person name="Fitch D.H."/>
            <person name="Fulton L.A."/>
            <person name="Fulton R.E."/>
            <person name="Griffiths-Jones S."/>
            <person name="Harris T.W."/>
            <person name="Hillier L.W."/>
            <person name="Kamath R."/>
            <person name="Kuwabara P.E."/>
            <person name="Mardis E.R."/>
            <person name="Marra M.A."/>
            <person name="Miner T.L."/>
            <person name="Minx P."/>
            <person name="Mullikin J.C."/>
            <person name="Plumb R.W."/>
            <person name="Rogers J."/>
            <person name="Schein J.E."/>
            <person name="Sohrmann M."/>
            <person name="Spieth J."/>
            <person name="Stajich J.E."/>
            <person name="Wei C."/>
            <person name="Willey D."/>
            <person name="Wilson R.K."/>
            <person name="Durbin R."/>
            <person name="Waterston R.H."/>
        </authorList>
    </citation>
    <scope>NUCLEOTIDE SEQUENCE [LARGE SCALE GENOMIC DNA]</scope>
    <source>
        <strain evidence="9 10">AF16</strain>
    </source>
</reference>
<evidence type="ECO:0000256" key="1">
    <source>
        <dbReference type="ARBA" id="ARBA00004370"/>
    </source>
</evidence>
<dbReference type="InterPro" id="IPR011993">
    <property type="entry name" value="PH-like_dom_sf"/>
</dbReference>
<protein>
    <submittedName>
        <fullName evidence="9">Protein CBR-ROG-1</fullName>
    </submittedName>
</protein>
<keyword evidence="10" id="KW-1185">Reference proteome</keyword>
<gene>
    <name evidence="11" type="primary">rog-1</name>
    <name evidence="9" type="synonym">Cbr-rog-1</name>
    <name evidence="11" type="ORF">CBG07177</name>
    <name evidence="9" type="ORF">CBG_07177</name>
</gene>
<organism evidence="9 10">
    <name type="scientific">Caenorhabditis briggsae</name>
    <dbReference type="NCBI Taxonomy" id="6238"/>
    <lineage>
        <taxon>Eukaryota</taxon>
        <taxon>Metazoa</taxon>
        <taxon>Ecdysozoa</taxon>
        <taxon>Nematoda</taxon>
        <taxon>Chromadorea</taxon>
        <taxon>Rhabditida</taxon>
        <taxon>Rhabditina</taxon>
        <taxon>Rhabditomorpha</taxon>
        <taxon>Rhabditoidea</taxon>
        <taxon>Rhabditidae</taxon>
        <taxon>Peloderinae</taxon>
        <taxon>Caenorhabditis</taxon>
    </lineage>
</organism>
<reference evidence="9 10" key="2">
    <citation type="journal article" date="2011" name="PLoS Genet.">
        <title>Caenorhabditis briggsae recombinant inbred line genotypes reveal inter-strain incompatibility and the evolution of recombination.</title>
        <authorList>
            <person name="Ross J.A."/>
            <person name="Koboldt D.C."/>
            <person name="Staisch J.E."/>
            <person name="Chamberlin H.M."/>
            <person name="Gupta B.P."/>
            <person name="Miller R.D."/>
            <person name="Baird S.E."/>
            <person name="Haag E.S."/>
        </authorList>
    </citation>
    <scope>NUCLEOTIDE SEQUENCE [LARGE SCALE GENOMIC DNA]</scope>
    <source>
        <strain evidence="9 10">AF16</strain>
    </source>
</reference>
<dbReference type="Pfam" id="PF02174">
    <property type="entry name" value="IRS"/>
    <property type="match status" value="1"/>
</dbReference>
<dbReference type="InterPro" id="IPR050996">
    <property type="entry name" value="Docking_Protein_DOK"/>
</dbReference>
<dbReference type="SUPFAM" id="SSF50729">
    <property type="entry name" value="PH domain-like"/>
    <property type="match status" value="1"/>
</dbReference>
<dbReference type="Proteomes" id="UP000008549">
    <property type="component" value="Unassembled WGS sequence"/>
</dbReference>
<dbReference type="GO" id="GO:0008543">
    <property type="term" value="P:fibroblast growth factor receptor signaling pathway"/>
    <property type="evidence" value="ECO:0000318"/>
    <property type="project" value="GO_Central"/>
</dbReference>
<dbReference type="GO" id="GO:0005104">
    <property type="term" value="F:fibroblast growth factor receptor binding"/>
    <property type="evidence" value="ECO:0000318"/>
    <property type="project" value="GO_Central"/>
</dbReference>
<evidence type="ECO:0000313" key="10">
    <source>
        <dbReference type="Proteomes" id="UP000008549"/>
    </source>
</evidence>
<dbReference type="EMBL" id="HE600957">
    <property type="protein sequence ID" value="CAP27203.2"/>
    <property type="molecule type" value="Genomic_DNA"/>
</dbReference>
<evidence type="ECO:0000313" key="11">
    <source>
        <dbReference type="WormBase" id="CBG07177"/>
    </source>
</evidence>
<evidence type="ECO:0000259" key="8">
    <source>
        <dbReference type="PROSITE" id="PS51064"/>
    </source>
</evidence>
<sequence length="661" mass="74265">MSEKCMTKKNKVFVNWALCQLIITQFISPRFSRRNDKENGRNGGRWRSEQLTCSSQFTLTGTNTKMRAIISVAKSILGTRQSDEDEKLCTAGARPAETVHSFRVYVHGNRKKNEMVHGEHIWVFEPTPHHTSTKDAKNRPRSFPAWLRVTSTTISLEITKKECLIWPLPLIRRYGYTSAGVFFFESGRRCESGEGMFTFQCKKADEIFTLIQTLIEAFVNSPPELKQNMENCYRYHRQQSVPISSRRMSNASNTSSVFGFKYQTPGMISMPCARDRNSNTSLASTFSLRPGSHTVRPMPSSVQRFRSEGMNSEVLTSSMNSSGFNDSLGYHSYHRSSYDPRTGRITTPMRPRSVTDTSDYEDSFIYQHHHQPHDSFHPLTHGGRGNKLLGNIVTERTNPAHQPSGISNGILPPYINISAKEVVPSSRQNSQIYYPQSSLTASAASEVSAALNAMNRDIATSSQHHHHQYPPPQRPQLPRATPPPISNRQLKRYAVVSTSSLSKRRISKEDAKRAFLSNDPRVGLVLDDPRYAAVNVEADENYANLEDIQSDKIMRGIDVDTLSALHSSTEPSPPLPRHQTTSSKTLKPPNVGLTTRAATASPMPRLNYAQIVPVHDDGVVPDRSSRCASVGRCYDINYAQLDVDRTQALKGTLRQKKEQKC</sequence>
<dbReference type="PANTHER" id="PTHR21258:SF55">
    <property type="entry name" value="FI23523P1"/>
    <property type="match status" value="1"/>
</dbReference>
<feature type="compositionally biased region" description="Pro residues" evidence="6">
    <location>
        <begin position="469"/>
        <end position="485"/>
    </location>
</feature>
<proteinExistence type="predicted"/>
<evidence type="ECO:0000313" key="9">
    <source>
        <dbReference type="EMBL" id="CAP27203.2"/>
    </source>
</evidence>
<dbReference type="HOGENOM" id="CLU_415177_0_0_1"/>
<dbReference type="PANTHER" id="PTHR21258">
    <property type="entry name" value="DOCKING PROTEIN RELATED"/>
    <property type="match status" value="1"/>
</dbReference>
<dbReference type="AlphaFoldDB" id="A8X3J3"/>
<dbReference type="SMART" id="SM00310">
    <property type="entry name" value="PTBI"/>
    <property type="match status" value="1"/>
</dbReference>
<evidence type="ECO:0000256" key="6">
    <source>
        <dbReference type="SAM" id="MobiDB-lite"/>
    </source>
</evidence>
<dbReference type="CDD" id="cd01202">
    <property type="entry name" value="PTB_FRS2"/>
    <property type="match status" value="1"/>
</dbReference>
<feature type="region of interest" description="Disordered" evidence="6">
    <location>
        <begin position="564"/>
        <end position="592"/>
    </location>
</feature>
<dbReference type="WormBase" id="CBG07177">
    <property type="protein sequence ID" value="CBP39530"/>
    <property type="gene ID" value="WBGene00029316"/>
    <property type="gene designation" value="Cbr-rog-1"/>
</dbReference>
<evidence type="ECO:0000256" key="2">
    <source>
        <dbReference type="ARBA" id="ARBA00022553"/>
    </source>
</evidence>
<dbReference type="SMART" id="SM01244">
    <property type="entry name" value="IRS"/>
    <property type="match status" value="1"/>
</dbReference>